<accession>A0AAE9Z044</accession>
<dbReference type="InterPro" id="IPR001387">
    <property type="entry name" value="Cro/C1-type_HTH"/>
</dbReference>
<reference evidence="2 3" key="2">
    <citation type="journal article" date="2022" name="Mar. Drugs">
        <title>Bioassay-Guided Fractionation Leads to the Detection of Cholic Acid Generated by the Rare Thalassomonas sp.</title>
        <authorList>
            <person name="Pheiffer F."/>
            <person name="Schneider Y.K."/>
            <person name="Hansen E.H."/>
            <person name="Andersen J.H."/>
            <person name="Isaksson J."/>
            <person name="Busche T."/>
            <person name="R C."/>
            <person name="Kalinowski J."/>
            <person name="Zyl L.V."/>
            <person name="Trindade M."/>
        </authorList>
    </citation>
    <scope>NUCLEOTIDE SEQUENCE [LARGE SCALE GENOMIC DNA]</scope>
    <source>
        <strain evidence="2 3">A5K-106</strain>
    </source>
</reference>
<dbReference type="Gene3D" id="1.10.260.40">
    <property type="entry name" value="lambda repressor-like DNA-binding domains"/>
    <property type="match status" value="1"/>
</dbReference>
<reference evidence="2 3" key="1">
    <citation type="journal article" date="2015" name="Genome Announc.">
        <title>Draft Genome Sequences of Marine Isolates of Thalassomonas viridans and Thalassomonas actiniarum.</title>
        <authorList>
            <person name="Olonade I."/>
            <person name="van Zyl L.J."/>
            <person name="Trindade M."/>
        </authorList>
    </citation>
    <scope>NUCLEOTIDE SEQUENCE [LARGE SCALE GENOMIC DNA]</scope>
    <source>
        <strain evidence="2 3">A5K-106</strain>
    </source>
</reference>
<dbReference type="InterPro" id="IPR010982">
    <property type="entry name" value="Lambda_DNA-bd_dom_sf"/>
</dbReference>
<proteinExistence type="predicted"/>
<dbReference type="Proteomes" id="UP000032568">
    <property type="component" value="Chromosome pTact"/>
</dbReference>
<gene>
    <name evidence="2" type="ORF">SG35_030725</name>
</gene>
<evidence type="ECO:0000259" key="1">
    <source>
        <dbReference type="PROSITE" id="PS50943"/>
    </source>
</evidence>
<dbReference type="EMBL" id="CP059736">
    <property type="protein sequence ID" value="WDE02732.1"/>
    <property type="molecule type" value="Genomic_DNA"/>
</dbReference>
<dbReference type="CDD" id="cd00093">
    <property type="entry name" value="HTH_XRE"/>
    <property type="match status" value="1"/>
</dbReference>
<protein>
    <submittedName>
        <fullName evidence="2">Helix-turn-helix transcriptional regulator</fullName>
    </submittedName>
</protein>
<dbReference type="PROSITE" id="PS50943">
    <property type="entry name" value="HTH_CROC1"/>
    <property type="match status" value="1"/>
</dbReference>
<organism evidence="2 3">
    <name type="scientific">Thalassomonas actiniarum</name>
    <dbReference type="NCBI Taxonomy" id="485447"/>
    <lineage>
        <taxon>Bacteria</taxon>
        <taxon>Pseudomonadati</taxon>
        <taxon>Pseudomonadota</taxon>
        <taxon>Gammaproteobacteria</taxon>
        <taxon>Alteromonadales</taxon>
        <taxon>Colwelliaceae</taxon>
        <taxon>Thalassomonas</taxon>
    </lineage>
</organism>
<feature type="domain" description="HTH cro/C1-type" evidence="1">
    <location>
        <begin position="17"/>
        <end position="59"/>
    </location>
</feature>
<keyword evidence="3" id="KW-1185">Reference proteome</keyword>
<dbReference type="Pfam" id="PF01381">
    <property type="entry name" value="HTH_3"/>
    <property type="match status" value="1"/>
</dbReference>
<sequence length="92" mass="10642">MGEDLRCIRLSVDKTTREMAKKAGVSRVTYENWETGVGEPRMNQFLDIGHACSLNVAPLFEQISTLRDQFNERDENETLRKVRKRASSRLKI</sequence>
<dbReference type="SUPFAM" id="SSF47413">
    <property type="entry name" value="lambda repressor-like DNA-binding domains"/>
    <property type="match status" value="1"/>
</dbReference>
<name>A0AAE9Z044_9GAMM</name>
<dbReference type="KEGG" id="tact:SG35_030725"/>
<dbReference type="AlphaFoldDB" id="A0AAE9Z044"/>
<evidence type="ECO:0000313" key="2">
    <source>
        <dbReference type="EMBL" id="WDE02732.1"/>
    </source>
</evidence>
<evidence type="ECO:0000313" key="3">
    <source>
        <dbReference type="Proteomes" id="UP000032568"/>
    </source>
</evidence>
<dbReference type="GO" id="GO:0003677">
    <property type="term" value="F:DNA binding"/>
    <property type="evidence" value="ECO:0007669"/>
    <property type="project" value="InterPro"/>
</dbReference>